<dbReference type="PANTHER" id="PTHR43439:SF2">
    <property type="entry name" value="ENZYME, PUTATIVE (JCVI)-RELATED"/>
    <property type="match status" value="1"/>
</dbReference>
<reference evidence="5 6" key="1">
    <citation type="submission" date="2018-07" db="EMBL/GenBank/DDBJ databases">
        <title>Identification of spontaneous genetic mutation associated with occurrence of a yellow conidial color mutant of Aspergillus flavus.</title>
        <authorList>
            <person name="Chang P.-K."/>
            <person name="Mack B.M."/>
            <person name="Scharfenstein L."/>
            <person name="Gilbert M.K."/>
        </authorList>
    </citation>
    <scope>NUCLEOTIDE SEQUENCE [LARGE SCALE GENOMIC DNA]</scope>
    <source>
        <strain evidence="5 6">CA14</strain>
    </source>
</reference>
<dbReference type="InterPro" id="IPR042099">
    <property type="entry name" value="ANL_N_sf"/>
</dbReference>
<keyword evidence="1" id="KW-0596">Phosphopantetheine</keyword>
<dbReference type="InterPro" id="IPR000873">
    <property type="entry name" value="AMP-dep_synth/lig_dom"/>
</dbReference>
<feature type="domain" description="AMP-dependent synthetase/ligase" evidence="3">
    <location>
        <begin position="55"/>
        <end position="332"/>
    </location>
</feature>
<evidence type="ECO:0000313" key="4">
    <source>
        <dbReference type="EMBL" id="KAB8243759.1"/>
    </source>
</evidence>
<dbReference type="Gene3D" id="3.40.50.12780">
    <property type="entry name" value="N-terminal domain of ligase-like"/>
    <property type="match status" value="1"/>
</dbReference>
<evidence type="ECO:0000313" key="5">
    <source>
        <dbReference type="EMBL" id="RMZ35960.1"/>
    </source>
</evidence>
<proteinExistence type="predicted"/>
<dbReference type="Proteomes" id="UP000325434">
    <property type="component" value="Unassembled WGS sequence"/>
</dbReference>
<protein>
    <recommendedName>
        <fullName evidence="3">AMP-dependent synthetase/ligase domain-containing protein</fullName>
    </recommendedName>
</protein>
<evidence type="ECO:0000313" key="6">
    <source>
        <dbReference type="Proteomes" id="UP000275480"/>
    </source>
</evidence>
<dbReference type="SUPFAM" id="SSF56801">
    <property type="entry name" value="Acetyl-CoA synthetase-like"/>
    <property type="match status" value="1"/>
</dbReference>
<dbReference type="VEuPathDB" id="FungiDB:F9C07_2228369"/>
<dbReference type="EMBL" id="QQZZ01000196">
    <property type="protein sequence ID" value="RMZ35960.1"/>
    <property type="molecule type" value="Genomic_DNA"/>
</dbReference>
<accession>A0A3M7JEU9</accession>
<dbReference type="Pfam" id="PF00501">
    <property type="entry name" value="AMP-binding"/>
    <property type="match status" value="1"/>
</dbReference>
<dbReference type="InterPro" id="IPR051414">
    <property type="entry name" value="Adenylate-forming_Reductase"/>
</dbReference>
<dbReference type="Proteomes" id="UP000275480">
    <property type="component" value="Unassembled WGS sequence"/>
</dbReference>
<keyword evidence="2" id="KW-0597">Phosphoprotein</keyword>
<dbReference type="VEuPathDB" id="FungiDB:AFLA_004408"/>
<dbReference type="PANTHER" id="PTHR43439">
    <property type="entry name" value="PHENYLACETATE-COENZYME A LIGASE"/>
    <property type="match status" value="1"/>
</dbReference>
<reference evidence="4" key="2">
    <citation type="submission" date="2019-04" db="EMBL/GenBank/DDBJ databases">
        <title>Friends and foes A comparative genomics study of 23 Aspergillus species from section Flavi.</title>
        <authorList>
            <consortium name="DOE Joint Genome Institute"/>
            <person name="Kjaerbolling I."/>
            <person name="Vesth T."/>
            <person name="Frisvad J.C."/>
            <person name="Nybo J.L."/>
            <person name="Theobald S."/>
            <person name="Kildgaard S."/>
            <person name="Isbrandt T."/>
            <person name="Kuo A."/>
            <person name="Sato A."/>
            <person name="Lyhne E.K."/>
            <person name="Kogle M.E."/>
            <person name="Wiebenga A."/>
            <person name="Kun R.S."/>
            <person name="Lubbers R.J."/>
            <person name="Makela M.R."/>
            <person name="Barry K."/>
            <person name="Chovatia M."/>
            <person name="Clum A."/>
            <person name="Daum C."/>
            <person name="Haridas S."/>
            <person name="He G."/>
            <person name="LaButti K."/>
            <person name="Lipzen A."/>
            <person name="Mondo S."/>
            <person name="Riley R."/>
            <person name="Salamov A."/>
            <person name="Simmons B.A."/>
            <person name="Magnuson J.K."/>
            <person name="Henrissat B."/>
            <person name="Mortensen U.H."/>
            <person name="Larsen T.O."/>
            <person name="Devries R.P."/>
            <person name="Grigoriev I.V."/>
            <person name="Machida M."/>
            <person name="Baker S.E."/>
            <person name="Andersen M.R."/>
        </authorList>
    </citation>
    <scope>NUCLEOTIDE SEQUENCE [LARGE SCALE GENOMIC DNA]</scope>
    <source>
        <strain evidence="4">CBS 121.62</strain>
    </source>
</reference>
<dbReference type="EMBL" id="ML734637">
    <property type="protein sequence ID" value="KAB8243759.1"/>
    <property type="molecule type" value="Genomic_DNA"/>
</dbReference>
<evidence type="ECO:0000256" key="2">
    <source>
        <dbReference type="ARBA" id="ARBA00022553"/>
    </source>
</evidence>
<organism evidence="4">
    <name type="scientific">Aspergillus flavus</name>
    <dbReference type="NCBI Taxonomy" id="5059"/>
    <lineage>
        <taxon>Eukaryota</taxon>
        <taxon>Fungi</taxon>
        <taxon>Dikarya</taxon>
        <taxon>Ascomycota</taxon>
        <taxon>Pezizomycotina</taxon>
        <taxon>Eurotiomycetes</taxon>
        <taxon>Eurotiomycetidae</taxon>
        <taxon>Eurotiales</taxon>
        <taxon>Aspergillaceae</taxon>
        <taxon>Aspergillus</taxon>
        <taxon>Aspergillus subgen. Circumdati</taxon>
    </lineage>
</organism>
<name>A0A3M7JEU9_ASPFL</name>
<evidence type="ECO:0000259" key="3">
    <source>
        <dbReference type="Pfam" id="PF00501"/>
    </source>
</evidence>
<sequence length="471" mass="51838">MPFIECSSPPIRMGNTRIDAASQGKLLPTIIDELARDDPNGLWMEYPTSPTSLDVGYSQITYAELANAVNGVANCITSALGRANTGESLAWLAPNSPLCSITLIAAMKAGFKLCLISERNTVTQNHKLLEDVECSVIITTNAAFPQVRATLRGKQISVLELPLFEQLLHEHQRRYEYNKELKFLYYETAFIVHNPCSTGKSSKSNGSPKPMLLSHSFIANVARSIGLSAPEGYETQSSMLGNNRCLLLCPLSDPAGVHFSVLNAIFNNTAVILPLPEVPQTGRSLTQTLQYVDADWAALAQSTLEAMSNDLPSLEAVASRLECLVFAGACLAKRYGDLIASKIKLMPSPRSPETGQLPTIYRHEHDFRYDWNYFQFHPAVGARFVPMSAGVYELVFNRTPATELYLPILANSYEFLAQDLYAKHPTIPDTWTHAPRVIPPIHGEKSEPIDFNRNVCSFSDTSATLEQVPGG</sequence>
<gene>
    <name evidence="4" type="ORF">BDV35DRAFT_395526</name>
    <name evidence="5" type="ORF">CA14_009614</name>
</gene>
<dbReference type="AlphaFoldDB" id="A0A3M7JEU9"/>
<evidence type="ECO:0000256" key="1">
    <source>
        <dbReference type="ARBA" id="ARBA00022450"/>
    </source>
</evidence>